<name>A0A2I2L3H3_9VIRU</name>
<evidence type="ECO:0000313" key="1">
    <source>
        <dbReference type="EMBL" id="SNW62071.1"/>
    </source>
</evidence>
<evidence type="ECO:0000313" key="2">
    <source>
        <dbReference type="Proteomes" id="UP000236316"/>
    </source>
</evidence>
<proteinExistence type="predicted"/>
<dbReference type="RefSeq" id="YP_009448373.1">
    <property type="nucleotide sequence ID" value="NC_036594.1"/>
</dbReference>
<accession>A0A2I2L3H3</accession>
<dbReference type="EMBL" id="LT906555">
    <property type="protein sequence ID" value="SNW62071.1"/>
    <property type="molecule type" value="Genomic_DNA"/>
</dbReference>
<reference evidence="1" key="1">
    <citation type="submission" date="2017-08" db="EMBL/GenBank/DDBJ databases">
        <authorList>
            <consortium name="Urmite Genomes"/>
        </authorList>
    </citation>
    <scope>NUCLEOTIDE SEQUENCE [LARGE SCALE GENOMIC DNA]</scope>
    <source>
        <strain evidence="1">IHUMI-LCC2</strain>
    </source>
</reference>
<organism evidence="1">
    <name type="scientific">Orpheovirus IHUMI-LCC2</name>
    <dbReference type="NCBI Taxonomy" id="2023057"/>
    <lineage>
        <taxon>Viruses</taxon>
        <taxon>Varidnaviria</taxon>
        <taxon>Bamfordvirae</taxon>
        <taxon>Nucleocytoviricota</taxon>
        <taxon>Megaviricetes</taxon>
        <taxon>Pimascovirales</taxon>
        <taxon>Ocovirineae</taxon>
        <taxon>Orpheoviridae</taxon>
        <taxon>Alphaorpheovirus</taxon>
        <taxon>Alphaorpheovirus massiliense</taxon>
    </lineage>
</organism>
<keyword evidence="2" id="KW-1185">Reference proteome</keyword>
<protein>
    <submittedName>
        <fullName evidence="1">Uncharacterized protein</fullName>
    </submittedName>
</protein>
<dbReference type="Proteomes" id="UP000236316">
    <property type="component" value="Segment"/>
</dbReference>
<dbReference type="KEGG" id="vg:35381925"/>
<sequence length="261" mass="30762">MKLIYFILLFVAVTFCYLRPDNHFNVDGPFFLKDGTHFGHLILNLNKDSYLPIYTGRIGSIVNSKEKKIKESIEITYRNIDKNIDSGIISLKSYITENVTYIVNNTLEIVNGRMNHKSYCSRIEGYKYDNSRGKIVNYVNDEIYYAVDSQILYTTHFSMAGLPQRLWPRYGCSIWHQINSLYPISVRMEISQDRESYNMLQRVYLYDYIEIPVYNEGSTHRSNILDRSPLMDKIYNEYDDSQNMDLTCFSDCEFYQELLSV</sequence>
<dbReference type="GeneID" id="35381925"/>
<gene>
    <name evidence="1" type="ORF">ORPV_167</name>
</gene>